<sequence>MKLTILGGAGMRTPLLIEGLFNHTDLAFKEVTLFDVDEERLSIMGNISRHLVEKHQGTFKLSFTTDIRKAVQGADFIFSAIRVGQEEGRVLDEQIALKYGVLGQETTGPGGFAMGLRTIPVMLEYSKIISEEAPEAWLLNFTNPAGLMAQALTTYGTHKKVIGICDAHAGIKNSLCKFLKVPHTDLQVNYFGLNHLGWVPSVYDKGVDRLPEILDNYDHLSRISHTFRFFEPELIQNMGMLPNEYLYYFYYSDQAVNNIKQSNQTRGQQIVKLNRPLLQRISELVHQGRMEEAWSDYQQTLDARGSTYMSRETTGQVHDVHEQEETVELSFEEEGYEGLALNIIRSIANNKQQVLTLNVPNKGTIAQLHKDDVVEVPCLVNKNGYFPLSIGEVPDFALSLIHPVKTYERLAVESAVKGDYQAGVNALTVHPLVPSFTSAKAMMDDYLEAHKEHLPQFRGKNITV</sequence>
<keyword evidence="5 9" id="KW-0464">Manganese</keyword>
<dbReference type="InterPro" id="IPR036291">
    <property type="entry name" value="NAD(P)-bd_dom_sf"/>
</dbReference>
<comment type="similarity">
    <text evidence="1 11">Belongs to the glycosyl hydrolase 4 family.</text>
</comment>
<dbReference type="PANTHER" id="PTHR32092">
    <property type="entry name" value="6-PHOSPHO-BETA-GLUCOSIDASE-RELATED"/>
    <property type="match status" value="1"/>
</dbReference>
<evidence type="ECO:0000256" key="1">
    <source>
        <dbReference type="ARBA" id="ARBA00010141"/>
    </source>
</evidence>
<evidence type="ECO:0000256" key="8">
    <source>
        <dbReference type="PIRSR" id="PIRSR601088-2"/>
    </source>
</evidence>
<evidence type="ECO:0000256" key="2">
    <source>
        <dbReference type="ARBA" id="ARBA00022723"/>
    </source>
</evidence>
<dbReference type="GO" id="GO:0016616">
    <property type="term" value="F:oxidoreductase activity, acting on the CH-OH group of donors, NAD or NADP as acceptor"/>
    <property type="evidence" value="ECO:0007669"/>
    <property type="project" value="InterPro"/>
</dbReference>
<dbReference type="PRINTS" id="PR00732">
    <property type="entry name" value="GLHYDRLASE4"/>
</dbReference>
<feature type="active site" description="Proton donor" evidence="7">
    <location>
        <position position="166"/>
    </location>
</feature>
<dbReference type="Proteomes" id="UP001139011">
    <property type="component" value="Unassembled WGS sequence"/>
</dbReference>
<evidence type="ECO:0000256" key="4">
    <source>
        <dbReference type="ARBA" id="ARBA00023027"/>
    </source>
</evidence>
<dbReference type="Gene3D" id="3.90.110.10">
    <property type="entry name" value="Lactate dehydrogenase/glycoside hydrolase, family 4, C-terminal"/>
    <property type="match status" value="1"/>
</dbReference>
<evidence type="ECO:0000313" key="14">
    <source>
        <dbReference type="Proteomes" id="UP001139011"/>
    </source>
</evidence>
<protein>
    <submittedName>
        <fullName evidence="13">6-phospho-beta-glucosidase</fullName>
    </submittedName>
</protein>
<dbReference type="GO" id="GO:0046872">
    <property type="term" value="F:metal ion binding"/>
    <property type="evidence" value="ECO:0007669"/>
    <property type="project" value="UniProtKB-KW"/>
</dbReference>
<keyword evidence="4 11" id="KW-0520">NAD</keyword>
<dbReference type="CDD" id="cd05296">
    <property type="entry name" value="GH4_P_beta_glucosidase"/>
    <property type="match status" value="1"/>
</dbReference>
<dbReference type="Gene3D" id="3.40.50.720">
    <property type="entry name" value="NAD(P)-binding Rossmann-like Domain"/>
    <property type="match status" value="1"/>
</dbReference>
<name>A0A9X2BD88_9BACL</name>
<evidence type="ECO:0000256" key="10">
    <source>
        <dbReference type="PIRSR" id="PIRSR601088-4"/>
    </source>
</evidence>
<evidence type="ECO:0000256" key="11">
    <source>
        <dbReference type="RuleBase" id="RU361152"/>
    </source>
</evidence>
<feature type="active site" description="Proton acceptor" evidence="7">
    <location>
        <position position="245"/>
    </location>
</feature>
<dbReference type="EMBL" id="JAIWJX010000002">
    <property type="protein sequence ID" value="MCK6257411.1"/>
    <property type="molecule type" value="Genomic_DNA"/>
</dbReference>
<feature type="binding site" evidence="9">
    <location>
        <position position="195"/>
    </location>
    <ligand>
        <name>Mn(2+)</name>
        <dbReference type="ChEBI" id="CHEBI:29035"/>
    </ligand>
</feature>
<evidence type="ECO:0000256" key="9">
    <source>
        <dbReference type="PIRSR" id="PIRSR601088-3"/>
    </source>
</evidence>
<gene>
    <name evidence="13" type="ORF">LCY76_12495</name>
</gene>
<dbReference type="Pfam" id="PF02056">
    <property type="entry name" value="Glyco_hydro_4"/>
    <property type="match status" value="1"/>
</dbReference>
<dbReference type="Pfam" id="PF11975">
    <property type="entry name" value="Glyco_hydro_4C"/>
    <property type="match status" value="1"/>
</dbReference>
<keyword evidence="9" id="KW-0533">Nickel</keyword>
<keyword evidence="6 11" id="KW-0326">Glycosidase</keyword>
<dbReference type="GO" id="GO:0005975">
    <property type="term" value="P:carbohydrate metabolic process"/>
    <property type="evidence" value="ECO:0007669"/>
    <property type="project" value="InterPro"/>
</dbReference>
<keyword evidence="9" id="KW-0170">Cobalt</keyword>
<keyword evidence="9" id="KW-0408">Iron</keyword>
<dbReference type="GO" id="GO:0004553">
    <property type="term" value="F:hydrolase activity, hydrolyzing O-glycosyl compounds"/>
    <property type="evidence" value="ECO:0007669"/>
    <property type="project" value="InterPro"/>
</dbReference>
<comment type="caution">
    <text evidence="13">The sequence shown here is derived from an EMBL/GenBank/DDBJ whole genome shotgun (WGS) entry which is preliminary data.</text>
</comment>
<feature type="binding site" evidence="8">
    <location>
        <position position="89"/>
    </location>
    <ligand>
        <name>substrate</name>
    </ligand>
</feature>
<evidence type="ECO:0000313" key="13">
    <source>
        <dbReference type="EMBL" id="MCK6257411.1"/>
    </source>
</evidence>
<dbReference type="PROSITE" id="PS01324">
    <property type="entry name" value="GLYCOSYL_HYDROL_F4"/>
    <property type="match status" value="1"/>
</dbReference>
<dbReference type="AlphaFoldDB" id="A0A9X2BD88"/>
<accession>A0A9X2BD88</accession>
<keyword evidence="14" id="KW-1185">Reference proteome</keyword>
<dbReference type="PANTHER" id="PTHR32092:SF5">
    <property type="entry name" value="6-PHOSPHO-BETA-GLUCOSIDASE"/>
    <property type="match status" value="1"/>
</dbReference>
<reference evidence="13" key="1">
    <citation type="submission" date="2021-09" db="EMBL/GenBank/DDBJ databases">
        <title>Genome analysis of Fictibacillus sp. KIGAM418 isolated from marine sediment.</title>
        <authorList>
            <person name="Seo M.-J."/>
            <person name="Cho E.-S."/>
            <person name="Hwang C.Y."/>
        </authorList>
    </citation>
    <scope>NUCLEOTIDE SEQUENCE</scope>
    <source>
        <strain evidence="13">KIGAM418</strain>
    </source>
</reference>
<feature type="domain" description="Glycosyl hydrolase family 4 C-terminal" evidence="12">
    <location>
        <begin position="190"/>
        <end position="433"/>
    </location>
</feature>
<dbReference type="InterPro" id="IPR022616">
    <property type="entry name" value="Glyco_hydro_4_C"/>
</dbReference>
<proteinExistence type="inferred from homology"/>
<comment type="cofactor">
    <cofactor evidence="11">
        <name>NAD(+)</name>
        <dbReference type="ChEBI" id="CHEBI:57540"/>
    </cofactor>
    <text evidence="11">Binds 1 NAD(+) per subunit.</text>
</comment>
<dbReference type="InterPro" id="IPR015955">
    <property type="entry name" value="Lactate_DH/Glyco_Ohase_4_C"/>
</dbReference>
<keyword evidence="2 9" id="KW-0479">Metal-binding</keyword>
<feature type="binding site" evidence="8">
    <location>
        <position position="143"/>
    </location>
    <ligand>
        <name>substrate</name>
    </ligand>
</feature>
<evidence type="ECO:0000256" key="3">
    <source>
        <dbReference type="ARBA" id="ARBA00022801"/>
    </source>
</evidence>
<evidence type="ECO:0000256" key="7">
    <source>
        <dbReference type="PIRSR" id="PIRSR601088-1"/>
    </source>
</evidence>
<dbReference type="SUPFAM" id="SSF56327">
    <property type="entry name" value="LDH C-terminal domain-like"/>
    <property type="match status" value="1"/>
</dbReference>
<dbReference type="InterPro" id="IPR019802">
    <property type="entry name" value="GlycHydrolase_4_CS"/>
</dbReference>
<dbReference type="InterPro" id="IPR001088">
    <property type="entry name" value="Glyco_hydro_4"/>
</dbReference>
<evidence type="ECO:0000256" key="5">
    <source>
        <dbReference type="ARBA" id="ARBA00023211"/>
    </source>
</evidence>
<feature type="binding site" evidence="9">
    <location>
        <position position="165"/>
    </location>
    <ligand>
        <name>Mn(2+)</name>
        <dbReference type="ChEBI" id="CHEBI:29035"/>
    </ligand>
</feature>
<evidence type="ECO:0000259" key="12">
    <source>
        <dbReference type="Pfam" id="PF11975"/>
    </source>
</evidence>
<dbReference type="SUPFAM" id="SSF51735">
    <property type="entry name" value="NAD(P)-binding Rossmann-fold domains"/>
    <property type="match status" value="1"/>
</dbReference>
<organism evidence="13 14">
    <name type="scientific">Fictibacillus marinisediminis</name>
    <dbReference type="NCBI Taxonomy" id="2878389"/>
    <lineage>
        <taxon>Bacteria</taxon>
        <taxon>Bacillati</taxon>
        <taxon>Bacillota</taxon>
        <taxon>Bacilli</taxon>
        <taxon>Bacillales</taxon>
        <taxon>Fictibacillaceae</taxon>
        <taxon>Fictibacillus</taxon>
    </lineage>
</organism>
<evidence type="ECO:0000256" key="6">
    <source>
        <dbReference type="ARBA" id="ARBA00023295"/>
    </source>
</evidence>
<feature type="site" description="Increases basicity of active site Tyr" evidence="10">
    <location>
        <position position="105"/>
    </location>
</feature>
<dbReference type="RefSeq" id="WP_248252910.1">
    <property type="nucleotide sequence ID" value="NZ_JAIWJX010000002.1"/>
</dbReference>
<keyword evidence="3 11" id="KW-0378">Hydrolase</keyword>